<accession>A0A1Q8ZVS0</accession>
<protein>
    <submittedName>
        <fullName evidence="1">Uncharacterized protein</fullName>
    </submittedName>
</protein>
<proteinExistence type="predicted"/>
<dbReference type="EMBL" id="MKIM01000022">
    <property type="protein sequence ID" value="OLP46174.1"/>
    <property type="molecule type" value="Genomic_DNA"/>
</dbReference>
<dbReference type="Proteomes" id="UP000186894">
    <property type="component" value="Unassembled WGS sequence"/>
</dbReference>
<evidence type="ECO:0000313" key="2">
    <source>
        <dbReference type="Proteomes" id="UP000186894"/>
    </source>
</evidence>
<dbReference type="STRING" id="1867956.BJF95_03200"/>
<evidence type="ECO:0000313" key="1">
    <source>
        <dbReference type="EMBL" id="OLP46174.1"/>
    </source>
</evidence>
<dbReference type="AlphaFoldDB" id="A0A1Q8ZVS0"/>
<keyword evidence="2" id="KW-1185">Reference proteome</keyword>
<sequence length="73" mass="8517">MHDCGDIEISHGKTLAKHKLPVLKMPVLKMFVLKMLVQLAQWARKFTKSDVQFFRAFNAGLEKMENGRRIMRT</sequence>
<reference evidence="1 2" key="1">
    <citation type="submission" date="2016-09" db="EMBL/GenBank/DDBJ databases">
        <title>Rhizobium oryziradicis sp. nov., isolated from the root of rice.</title>
        <authorList>
            <person name="Zhao J."/>
            <person name="Zhang X."/>
        </authorList>
    </citation>
    <scope>NUCLEOTIDE SEQUENCE [LARGE SCALE GENOMIC DNA]</scope>
    <source>
        <strain evidence="1 2">N19</strain>
    </source>
</reference>
<comment type="caution">
    <text evidence="1">The sequence shown here is derived from an EMBL/GenBank/DDBJ whole genome shotgun (WGS) entry which is preliminary data.</text>
</comment>
<name>A0A1Q8ZVS0_9HYPH</name>
<gene>
    <name evidence="1" type="ORF">BJF95_03200</name>
</gene>
<organism evidence="1 2">
    <name type="scientific">Rhizobium oryziradicis</name>
    <dbReference type="NCBI Taxonomy" id="1867956"/>
    <lineage>
        <taxon>Bacteria</taxon>
        <taxon>Pseudomonadati</taxon>
        <taxon>Pseudomonadota</taxon>
        <taxon>Alphaproteobacteria</taxon>
        <taxon>Hyphomicrobiales</taxon>
        <taxon>Rhizobiaceae</taxon>
        <taxon>Rhizobium/Agrobacterium group</taxon>
        <taxon>Rhizobium</taxon>
    </lineage>
</organism>